<gene>
    <name evidence="1" type="ORF">S12H4_48284</name>
</gene>
<dbReference type="EMBL" id="BARW01030159">
    <property type="protein sequence ID" value="GAJ03513.1"/>
    <property type="molecule type" value="Genomic_DNA"/>
</dbReference>
<evidence type="ECO:0000313" key="1">
    <source>
        <dbReference type="EMBL" id="GAJ03513.1"/>
    </source>
</evidence>
<protein>
    <submittedName>
        <fullName evidence="1">Uncharacterized protein</fullName>
    </submittedName>
</protein>
<sequence length="226" mass="27032">ARYANSDQIPFLLWMAEVGFFHKWDFKYRDKRFRDLFGLLIGSHLFDASNINMPNNYHFTRFIGNFHILPACYSFPFLERCIRFKCHEYVSESGSVKKRFNIPGERTYEIGRRSISNISHELKLLYHHVASSNFQNILNRLMDELNEDSWLRLPDPYNLIGNWRNKLLHGENIWSSGFEISTYLISLILLSYISEDEYNSKIDSLLEHIQYKQETNSSYLWYVFQI</sequence>
<organism evidence="1">
    <name type="scientific">marine sediment metagenome</name>
    <dbReference type="NCBI Taxonomy" id="412755"/>
    <lineage>
        <taxon>unclassified sequences</taxon>
        <taxon>metagenomes</taxon>
        <taxon>ecological metagenomes</taxon>
    </lineage>
</organism>
<accession>X1TDZ3</accession>
<feature type="non-terminal residue" evidence="1">
    <location>
        <position position="1"/>
    </location>
</feature>
<name>X1TDZ3_9ZZZZ</name>
<proteinExistence type="predicted"/>
<reference evidence="1" key="1">
    <citation type="journal article" date="2014" name="Front. Microbiol.">
        <title>High frequency of phylogenetically diverse reductive dehalogenase-homologous genes in deep subseafloor sedimentary metagenomes.</title>
        <authorList>
            <person name="Kawai M."/>
            <person name="Futagami T."/>
            <person name="Toyoda A."/>
            <person name="Takaki Y."/>
            <person name="Nishi S."/>
            <person name="Hori S."/>
            <person name="Arai W."/>
            <person name="Tsubouchi T."/>
            <person name="Morono Y."/>
            <person name="Uchiyama I."/>
            <person name="Ito T."/>
            <person name="Fujiyama A."/>
            <person name="Inagaki F."/>
            <person name="Takami H."/>
        </authorList>
    </citation>
    <scope>NUCLEOTIDE SEQUENCE</scope>
    <source>
        <strain evidence="1">Expedition CK06-06</strain>
    </source>
</reference>
<comment type="caution">
    <text evidence="1">The sequence shown here is derived from an EMBL/GenBank/DDBJ whole genome shotgun (WGS) entry which is preliminary data.</text>
</comment>
<dbReference type="AlphaFoldDB" id="X1TDZ3"/>